<gene>
    <name evidence="4" type="ORF">GCM10022287_27540</name>
</gene>
<evidence type="ECO:0000259" key="2">
    <source>
        <dbReference type="Pfam" id="PF01370"/>
    </source>
</evidence>
<evidence type="ECO:0000313" key="4">
    <source>
        <dbReference type="EMBL" id="GAA4177967.1"/>
    </source>
</evidence>
<proteinExistence type="inferred from homology"/>
<feature type="domain" description="NAD-dependent epimerase/dehydratase" evidence="2">
    <location>
        <begin position="3"/>
        <end position="210"/>
    </location>
</feature>
<organism evidence="4 5">
    <name type="scientific">Gryllotalpicola koreensis</name>
    <dbReference type="NCBI Taxonomy" id="993086"/>
    <lineage>
        <taxon>Bacteria</taxon>
        <taxon>Bacillati</taxon>
        <taxon>Actinomycetota</taxon>
        <taxon>Actinomycetes</taxon>
        <taxon>Micrococcales</taxon>
        <taxon>Microbacteriaceae</taxon>
        <taxon>Gryllotalpicola</taxon>
    </lineage>
</organism>
<keyword evidence="5" id="KW-1185">Reference proteome</keyword>
<reference evidence="5" key="1">
    <citation type="journal article" date="2019" name="Int. J. Syst. Evol. Microbiol.">
        <title>The Global Catalogue of Microorganisms (GCM) 10K type strain sequencing project: providing services to taxonomists for standard genome sequencing and annotation.</title>
        <authorList>
            <consortium name="The Broad Institute Genomics Platform"/>
            <consortium name="The Broad Institute Genome Sequencing Center for Infectious Disease"/>
            <person name="Wu L."/>
            <person name="Ma J."/>
        </authorList>
    </citation>
    <scope>NUCLEOTIDE SEQUENCE [LARGE SCALE GENOMIC DNA]</scope>
    <source>
        <strain evidence="5">JCM 17591</strain>
    </source>
</reference>
<dbReference type="SUPFAM" id="SSF51735">
    <property type="entry name" value="NAD(P)-binding Rossmann-fold domains"/>
    <property type="match status" value="1"/>
</dbReference>
<dbReference type="InterPro" id="IPR001509">
    <property type="entry name" value="Epimerase_deHydtase"/>
</dbReference>
<dbReference type="Proteomes" id="UP001501079">
    <property type="component" value="Unassembled WGS sequence"/>
</dbReference>
<dbReference type="RefSeq" id="WP_344755374.1">
    <property type="nucleotide sequence ID" value="NZ_BAABBW010000004.1"/>
</dbReference>
<name>A0ABP8A534_9MICO</name>
<evidence type="ECO:0000313" key="5">
    <source>
        <dbReference type="Proteomes" id="UP001501079"/>
    </source>
</evidence>
<evidence type="ECO:0000259" key="3">
    <source>
        <dbReference type="Pfam" id="PF08338"/>
    </source>
</evidence>
<dbReference type="PANTHER" id="PTHR11092:SF0">
    <property type="entry name" value="EPIMERASE FAMILY PROTEIN SDR39U1"/>
    <property type="match status" value="1"/>
</dbReference>
<accession>A0ABP8A534</accession>
<comment type="caution">
    <text evidence="4">The sequence shown here is derived from an EMBL/GenBank/DDBJ whole genome shotgun (WGS) entry which is preliminary data.</text>
</comment>
<protein>
    <submittedName>
        <fullName evidence="4">TIGR01777 family oxidoreductase</fullName>
    </submittedName>
</protein>
<dbReference type="Gene3D" id="3.40.50.720">
    <property type="entry name" value="NAD(P)-binding Rossmann-like Domain"/>
    <property type="match status" value="1"/>
</dbReference>
<feature type="domain" description="DUF1731" evidence="3">
    <location>
        <begin position="243"/>
        <end position="290"/>
    </location>
</feature>
<sequence>MRIVIAGASGLIGTELTRQLTARGDEVVRLVRGQTAGPGEASWDPASDRLDPAVLANTDAVVNLAGAPISSLPWTRARKAAILRSRVDATTTIVHALAEAPVGVLVNGSAVGFYGSRPGERLTESASAGDGFLAEVVQSWEAAALAAPPATRVVLARTGVVVGNGGAIAPLRLLAKFGAAGPLGSGRQHWPWISLRDEAAALVHLIDHELSGPVNLSGPSPAAASDLIRAVARSLNRPYWLPAPAPLLTLALGEAARELLLADQLQVPQALLESGFRFRDATVADAVAQLGLR</sequence>
<dbReference type="NCBIfam" id="TIGR01777">
    <property type="entry name" value="yfcH"/>
    <property type="match status" value="1"/>
</dbReference>
<dbReference type="InterPro" id="IPR010099">
    <property type="entry name" value="SDR39U1"/>
</dbReference>
<evidence type="ECO:0000256" key="1">
    <source>
        <dbReference type="ARBA" id="ARBA00009353"/>
    </source>
</evidence>
<dbReference type="EMBL" id="BAABBW010000004">
    <property type="protein sequence ID" value="GAA4177967.1"/>
    <property type="molecule type" value="Genomic_DNA"/>
</dbReference>
<comment type="similarity">
    <text evidence="1">Belongs to the NAD(P)-dependent epimerase/dehydratase family. SDR39U1 subfamily.</text>
</comment>
<dbReference type="InterPro" id="IPR013549">
    <property type="entry name" value="DUF1731"/>
</dbReference>
<dbReference type="Pfam" id="PF01370">
    <property type="entry name" value="Epimerase"/>
    <property type="match status" value="1"/>
</dbReference>
<dbReference type="PANTHER" id="PTHR11092">
    <property type="entry name" value="SUGAR NUCLEOTIDE EPIMERASE RELATED"/>
    <property type="match status" value="1"/>
</dbReference>
<dbReference type="Pfam" id="PF08338">
    <property type="entry name" value="DUF1731"/>
    <property type="match status" value="1"/>
</dbReference>
<dbReference type="InterPro" id="IPR036291">
    <property type="entry name" value="NAD(P)-bd_dom_sf"/>
</dbReference>